<keyword evidence="4" id="KW-1185">Reference proteome</keyword>
<dbReference type="KEGG" id="sap:Sulac_3214"/>
<dbReference type="SUPFAM" id="SSF50475">
    <property type="entry name" value="FMN-binding split barrel"/>
    <property type="match status" value="1"/>
</dbReference>
<dbReference type="STRING" id="679936.Sulac_3214"/>
<dbReference type="Pfam" id="PF01613">
    <property type="entry name" value="Flavin_Reduct"/>
    <property type="match status" value="1"/>
</dbReference>
<dbReference type="PANTHER" id="PTHR30466:SF1">
    <property type="entry name" value="FMN REDUCTASE (NADH) RUTF"/>
    <property type="match status" value="1"/>
</dbReference>
<dbReference type="AlphaFoldDB" id="G8TSG8"/>
<evidence type="ECO:0000256" key="1">
    <source>
        <dbReference type="ARBA" id="ARBA00023002"/>
    </source>
</evidence>
<dbReference type="GO" id="GO:0010181">
    <property type="term" value="F:FMN binding"/>
    <property type="evidence" value="ECO:0007669"/>
    <property type="project" value="InterPro"/>
</dbReference>
<dbReference type="SMART" id="SM00903">
    <property type="entry name" value="Flavin_Reduct"/>
    <property type="match status" value="1"/>
</dbReference>
<dbReference type="InterPro" id="IPR002563">
    <property type="entry name" value="Flavin_Rdtase-like_dom"/>
</dbReference>
<protein>
    <submittedName>
        <fullName evidence="3">Flavin reductase domain protein FMN-binding protein</fullName>
    </submittedName>
</protein>
<evidence type="ECO:0000313" key="4">
    <source>
        <dbReference type="Proteomes" id="UP000005439"/>
    </source>
</evidence>
<dbReference type="InterPro" id="IPR012349">
    <property type="entry name" value="Split_barrel_FMN-bd"/>
</dbReference>
<reference evidence="3 4" key="2">
    <citation type="journal article" date="2012" name="Stand. Genomic Sci.">
        <title>Complete genome sequence of the moderately thermophilic mineral-sulfide-oxidizing firmicute Sulfobacillus acidophilus type strain (NAL(T)).</title>
        <authorList>
            <person name="Anderson I."/>
            <person name="Chertkov O."/>
            <person name="Chen A."/>
            <person name="Saunders E."/>
            <person name="Lapidus A."/>
            <person name="Nolan M."/>
            <person name="Lucas S."/>
            <person name="Hammon N."/>
            <person name="Deshpande S."/>
            <person name="Cheng J.F."/>
            <person name="Han C."/>
            <person name="Tapia R."/>
            <person name="Goodwin L.A."/>
            <person name="Pitluck S."/>
            <person name="Liolios K."/>
            <person name="Pagani I."/>
            <person name="Ivanova N."/>
            <person name="Mikhailova N."/>
            <person name="Pati A."/>
            <person name="Palaniappan K."/>
            <person name="Land M."/>
            <person name="Pan C."/>
            <person name="Rohde M."/>
            <person name="Pukall R."/>
            <person name="Goker M."/>
            <person name="Detter J.C."/>
            <person name="Woyke T."/>
            <person name="Bristow J."/>
            <person name="Eisen J.A."/>
            <person name="Markowitz V."/>
            <person name="Hugenholtz P."/>
            <person name="Kyrpides N.C."/>
            <person name="Klenk H.P."/>
            <person name="Mavromatis K."/>
        </authorList>
    </citation>
    <scope>NUCLEOTIDE SEQUENCE [LARGE SCALE GENOMIC DNA]</scope>
    <source>
        <strain evidence="4">ATCC 700253 / DSM 10332 / NAL</strain>
    </source>
</reference>
<dbReference type="InterPro" id="IPR050268">
    <property type="entry name" value="NADH-dep_flavin_reductase"/>
</dbReference>
<dbReference type="EMBL" id="CP003179">
    <property type="protein sequence ID" value="AEW06660.1"/>
    <property type="molecule type" value="Genomic_DNA"/>
</dbReference>
<reference evidence="4" key="1">
    <citation type="submission" date="2011-12" db="EMBL/GenBank/DDBJ databases">
        <title>The complete genome of chromosome of Sulfobacillus acidophilus DSM 10332.</title>
        <authorList>
            <person name="Lucas S."/>
            <person name="Han J."/>
            <person name="Lapidus A."/>
            <person name="Bruce D."/>
            <person name="Goodwin L."/>
            <person name="Pitluck S."/>
            <person name="Peters L."/>
            <person name="Kyrpides N."/>
            <person name="Mavromatis K."/>
            <person name="Ivanova N."/>
            <person name="Mikhailova N."/>
            <person name="Chertkov O."/>
            <person name="Saunders E."/>
            <person name="Detter J.C."/>
            <person name="Tapia R."/>
            <person name="Han C."/>
            <person name="Land M."/>
            <person name="Hauser L."/>
            <person name="Markowitz V."/>
            <person name="Cheng J.-F."/>
            <person name="Hugenholtz P."/>
            <person name="Woyke T."/>
            <person name="Wu D."/>
            <person name="Pukall R."/>
            <person name="Gehrich-Schroeter G."/>
            <person name="Schneider S."/>
            <person name="Klenk H.-P."/>
            <person name="Eisen J.A."/>
        </authorList>
    </citation>
    <scope>NUCLEOTIDE SEQUENCE [LARGE SCALE GENOMIC DNA]</scope>
    <source>
        <strain evidence="4">ATCC 700253 / DSM 10332 / NAL</strain>
    </source>
</reference>
<dbReference type="HOGENOM" id="CLU_059021_1_4_9"/>
<feature type="domain" description="Flavin reductase like" evidence="2">
    <location>
        <begin position="15"/>
        <end position="157"/>
    </location>
</feature>
<accession>G8TSG8</accession>
<sequence length="174" mass="19296">MMNALDTERAFRQACGTFATGITVILTQQGEEIHGMTANAFMSVSLNPRLIAISVNRTSRMHGFLAPEGVTFSVSILQSTQRPVSDAFSRRGTDITPQWVPTAHQVPVIAGALAWFVCEKAQAIDAGDHTIVIGRVVDFAQHSEDQPLIFYRGRYFDRVENGEQEALEFLLLER</sequence>
<dbReference type="PATRIC" id="fig|679936.5.peg.3323"/>
<evidence type="ECO:0000259" key="2">
    <source>
        <dbReference type="SMART" id="SM00903"/>
    </source>
</evidence>
<dbReference type="PANTHER" id="PTHR30466">
    <property type="entry name" value="FLAVIN REDUCTASE"/>
    <property type="match status" value="1"/>
</dbReference>
<name>G8TSG8_SULAD</name>
<dbReference type="Gene3D" id="2.30.110.10">
    <property type="entry name" value="Electron Transport, Fmn-binding Protein, Chain A"/>
    <property type="match status" value="1"/>
</dbReference>
<proteinExistence type="predicted"/>
<organism evidence="3 4">
    <name type="scientific">Sulfobacillus acidophilus (strain ATCC 700253 / DSM 10332 / NAL)</name>
    <dbReference type="NCBI Taxonomy" id="679936"/>
    <lineage>
        <taxon>Bacteria</taxon>
        <taxon>Bacillati</taxon>
        <taxon>Bacillota</taxon>
        <taxon>Clostridia</taxon>
        <taxon>Eubacteriales</taxon>
        <taxon>Clostridiales Family XVII. Incertae Sedis</taxon>
        <taxon>Sulfobacillus</taxon>
    </lineage>
</organism>
<gene>
    <name evidence="3" type="ordered locus">Sulac_3214</name>
</gene>
<keyword evidence="1" id="KW-0560">Oxidoreductase</keyword>
<dbReference type="GO" id="GO:0042602">
    <property type="term" value="F:riboflavin reductase (NADPH) activity"/>
    <property type="evidence" value="ECO:0007669"/>
    <property type="project" value="TreeGrafter"/>
</dbReference>
<dbReference type="GO" id="GO:0006208">
    <property type="term" value="P:pyrimidine nucleobase catabolic process"/>
    <property type="evidence" value="ECO:0007669"/>
    <property type="project" value="TreeGrafter"/>
</dbReference>
<evidence type="ECO:0000313" key="3">
    <source>
        <dbReference type="EMBL" id="AEW06660.1"/>
    </source>
</evidence>
<dbReference type="Proteomes" id="UP000005439">
    <property type="component" value="Chromosome"/>
</dbReference>